<protein>
    <submittedName>
        <fullName evidence="1">Decorator protein D</fullName>
    </submittedName>
</protein>
<proteinExistence type="predicted"/>
<gene>
    <name evidence="1" type="ORF">ADP64_000016</name>
</gene>
<keyword evidence="2" id="KW-1185">Reference proteome</keyword>
<accession>A0A0K2FI58</accession>
<reference evidence="1" key="1">
    <citation type="submission" date="2015-09" db="EMBL/GenBank/DDBJ databases">
        <authorList>
            <person name="Zhao X."/>
        </authorList>
    </citation>
    <scope>NUCLEOTIDE SEQUENCE [LARGE SCALE GENOMIC DNA]</scope>
</reference>
<dbReference type="Proteomes" id="UP000201646">
    <property type="component" value="Segment"/>
</dbReference>
<dbReference type="Gene3D" id="2.40.300.10">
    <property type="entry name" value="Head decoration protein D"/>
    <property type="match status" value="1"/>
</dbReference>
<dbReference type="EMBL" id="KT321316">
    <property type="protein sequence ID" value="ALA45454.1"/>
    <property type="molecule type" value="Genomic_DNA"/>
</dbReference>
<dbReference type="RefSeq" id="YP_009226434.1">
    <property type="nucleotide sequence ID" value="NC_029106.1"/>
</dbReference>
<dbReference type="GeneID" id="26798899"/>
<organism evidence="1 2">
    <name type="scientific">Achromobacter phage phiAxp-2</name>
    <dbReference type="NCBI Taxonomy" id="1664246"/>
    <lineage>
        <taxon>Viruses</taxon>
        <taxon>Duplodnaviria</taxon>
        <taxon>Heunggongvirae</taxon>
        <taxon>Uroviricota</taxon>
        <taxon>Caudoviricetes</taxon>
        <taxon>Casjensviridae</taxon>
        <taxon>Fengtaivirus</taxon>
        <taxon>Fengtaivirus Axp2</taxon>
    </lineage>
</organism>
<evidence type="ECO:0000313" key="1">
    <source>
        <dbReference type="EMBL" id="ALA45454.1"/>
    </source>
</evidence>
<dbReference type="OrthoDB" id="12538at10239"/>
<evidence type="ECO:0000313" key="2">
    <source>
        <dbReference type="Proteomes" id="UP000201646"/>
    </source>
</evidence>
<sequence length="125" mass="13102">MEYPVLASSSTLDIPAPVDLWAGSAPITTDRAVASGTIRQYEIVVLMEDGTITPFDGSAPPPSGTKIAGISAVAIPSGQSGPYYTGGYFNWEKIVVNMGANPPITLPMMKTLFALTDIKVGTILK</sequence>
<name>A0A0K2FI58_9CAUD</name>
<dbReference type="KEGG" id="vg:26798899"/>